<dbReference type="Proteomes" id="UP000832041">
    <property type="component" value="Chromosome"/>
</dbReference>
<keyword evidence="3" id="KW-1185">Reference proteome</keyword>
<evidence type="ECO:0000313" key="3">
    <source>
        <dbReference type="Proteomes" id="UP000832041"/>
    </source>
</evidence>
<accession>A0ABY4LA34</accession>
<dbReference type="Gene3D" id="3.20.80.10">
    <property type="entry name" value="Regulatory factor, effector binding domain"/>
    <property type="match status" value="1"/>
</dbReference>
<dbReference type="EMBL" id="CP051627">
    <property type="protein sequence ID" value="UPT23288.1"/>
    <property type="molecule type" value="Genomic_DNA"/>
</dbReference>
<name>A0ABY4LA34_THEAE</name>
<sequence>MPRTDFKKQYRNLYSATAAPAVVDVPPLRFLAVDGVGDPSGPAYRRAVEALYATSYALRFALKHDAVVEYPVMPLEGLWWAPGRHDLPMEDRDAWHWTMMIMQPPQADAGRVADALAVAARRRPSTAVDRVELREFAEGPSVQVLHTGPYAQEWPAVERLLSFADAHGYRICGRHHEIYLSNPARTAPERLRTILRYAVTGPGAAPSATPGEPPAAP</sequence>
<evidence type="ECO:0000313" key="2">
    <source>
        <dbReference type="EMBL" id="UPT23288.1"/>
    </source>
</evidence>
<dbReference type="InterPro" id="IPR008319">
    <property type="entry name" value="GyrI-like_CCH_Lin2189-like"/>
</dbReference>
<dbReference type="InterPro" id="IPR011256">
    <property type="entry name" value="Reg_factor_effector_dom_sf"/>
</dbReference>
<proteinExistence type="predicted"/>
<gene>
    <name evidence="2" type="ORF">FOF52_02505</name>
</gene>
<reference evidence="2 3" key="1">
    <citation type="submission" date="2020-04" db="EMBL/GenBank/DDBJ databases">
        <title>Thermobifida alba genome sequencing and assembly.</title>
        <authorList>
            <person name="Luzics S."/>
            <person name="Horvath B."/>
            <person name="Nagy I."/>
            <person name="Toth A."/>
            <person name="Nagy I."/>
            <person name="Kukolya J."/>
        </authorList>
    </citation>
    <scope>NUCLEOTIDE SEQUENCE [LARGE SCALE GENOMIC DNA]</scope>
    <source>
        <strain evidence="2 3">DSM 43795</strain>
    </source>
</reference>
<protein>
    <recommendedName>
        <fullName evidence="1">GyrI-like small molecule binding domain-containing protein</fullName>
    </recommendedName>
</protein>
<feature type="domain" description="GyrI-like small molecule binding" evidence="1">
    <location>
        <begin position="20"/>
        <end position="193"/>
    </location>
</feature>
<dbReference type="SUPFAM" id="SSF55136">
    <property type="entry name" value="Probable bacterial effector-binding domain"/>
    <property type="match status" value="1"/>
</dbReference>
<dbReference type="InterPro" id="IPR029442">
    <property type="entry name" value="GyrI-like"/>
</dbReference>
<dbReference type="Pfam" id="PF06445">
    <property type="entry name" value="GyrI-like"/>
    <property type="match status" value="1"/>
</dbReference>
<evidence type="ECO:0000259" key="1">
    <source>
        <dbReference type="Pfam" id="PF06445"/>
    </source>
</evidence>
<organism evidence="2 3">
    <name type="scientific">Thermobifida alba</name>
    <name type="common">Thermomonospora alba</name>
    <dbReference type="NCBI Taxonomy" id="53522"/>
    <lineage>
        <taxon>Bacteria</taxon>
        <taxon>Bacillati</taxon>
        <taxon>Actinomycetota</taxon>
        <taxon>Actinomycetes</taxon>
        <taxon>Streptosporangiales</taxon>
        <taxon>Nocardiopsidaceae</taxon>
        <taxon>Thermobifida</taxon>
    </lineage>
</organism>
<dbReference type="PIRSF" id="PIRSF031644">
    <property type="entry name" value="UCP031644"/>
    <property type="match status" value="1"/>
</dbReference>